<evidence type="ECO:0000256" key="1">
    <source>
        <dbReference type="ARBA" id="ARBA00001946"/>
    </source>
</evidence>
<dbReference type="SUPFAM" id="SSF48576">
    <property type="entry name" value="Terpenoid synthases"/>
    <property type="match status" value="1"/>
</dbReference>
<dbReference type="CDD" id="cd00684">
    <property type="entry name" value="Terpene_cyclase_plant_C1"/>
    <property type="match status" value="1"/>
</dbReference>
<keyword evidence="5" id="KW-0456">Lyase</keyword>
<dbReference type="FunFam" id="1.10.600.10:FF:000007">
    <property type="entry name" value="Isoprene synthase, chloroplastic"/>
    <property type="match status" value="1"/>
</dbReference>
<evidence type="ECO:0000259" key="7">
    <source>
        <dbReference type="Pfam" id="PF03936"/>
    </source>
</evidence>
<evidence type="ECO:0000313" key="8">
    <source>
        <dbReference type="EMBL" id="KAL0452014.1"/>
    </source>
</evidence>
<evidence type="ECO:0000256" key="5">
    <source>
        <dbReference type="ARBA" id="ARBA00023239"/>
    </source>
</evidence>
<dbReference type="AlphaFoldDB" id="A0AAW2XD58"/>
<dbReference type="PANTHER" id="PTHR31225:SF253">
    <property type="entry name" value="SESQUITERPENE SYNTHASE 31"/>
    <property type="match status" value="1"/>
</dbReference>
<gene>
    <name evidence="8" type="ORF">Slati_1179500</name>
</gene>
<dbReference type="Gene3D" id="1.10.600.10">
    <property type="entry name" value="Farnesyl Diphosphate Synthase"/>
    <property type="match status" value="1"/>
</dbReference>
<accession>A0AAW2XD58</accession>
<evidence type="ECO:0000259" key="6">
    <source>
        <dbReference type="Pfam" id="PF01397"/>
    </source>
</evidence>
<feature type="domain" description="Terpene synthase metal-binding" evidence="7">
    <location>
        <begin position="255"/>
        <end position="491"/>
    </location>
</feature>
<dbReference type="Gene3D" id="1.50.10.130">
    <property type="entry name" value="Terpene synthase, N-terminal domain"/>
    <property type="match status" value="1"/>
</dbReference>
<proteinExistence type="predicted"/>
<dbReference type="GO" id="GO:0000287">
    <property type="term" value="F:magnesium ion binding"/>
    <property type="evidence" value="ECO:0007669"/>
    <property type="project" value="InterPro"/>
</dbReference>
<comment type="cofactor">
    <cofactor evidence="1">
        <name>Mg(2+)</name>
        <dbReference type="ChEBI" id="CHEBI:18420"/>
    </cofactor>
</comment>
<dbReference type="InterPro" id="IPR008949">
    <property type="entry name" value="Isoprenoid_synthase_dom_sf"/>
</dbReference>
<comment type="caution">
    <text evidence="8">The sequence shown here is derived from an EMBL/GenBank/DDBJ whole genome shotgun (WGS) entry which is preliminary data.</text>
</comment>
<dbReference type="InterPro" id="IPR050148">
    <property type="entry name" value="Terpene_synthase-like"/>
</dbReference>
<evidence type="ECO:0000256" key="3">
    <source>
        <dbReference type="ARBA" id="ARBA00022723"/>
    </source>
</evidence>
<dbReference type="Pfam" id="PF01397">
    <property type="entry name" value="Terpene_synth"/>
    <property type="match status" value="1"/>
</dbReference>
<reference evidence="8" key="2">
    <citation type="journal article" date="2024" name="Plant">
        <title>Genomic evolution and insights into agronomic trait innovations of Sesamum species.</title>
        <authorList>
            <person name="Miao H."/>
            <person name="Wang L."/>
            <person name="Qu L."/>
            <person name="Liu H."/>
            <person name="Sun Y."/>
            <person name="Le M."/>
            <person name="Wang Q."/>
            <person name="Wei S."/>
            <person name="Zheng Y."/>
            <person name="Lin W."/>
            <person name="Duan Y."/>
            <person name="Cao H."/>
            <person name="Xiong S."/>
            <person name="Wang X."/>
            <person name="Wei L."/>
            <person name="Li C."/>
            <person name="Ma Q."/>
            <person name="Ju M."/>
            <person name="Zhao R."/>
            <person name="Li G."/>
            <person name="Mu C."/>
            <person name="Tian Q."/>
            <person name="Mei H."/>
            <person name="Zhang T."/>
            <person name="Gao T."/>
            <person name="Zhang H."/>
        </authorList>
    </citation>
    <scope>NUCLEOTIDE SEQUENCE</scope>
    <source>
        <strain evidence="8">KEN1</strain>
    </source>
</reference>
<dbReference type="SFLD" id="SFLDG01019">
    <property type="entry name" value="Terpene_Cyclase_Like_1_C_Termi"/>
    <property type="match status" value="1"/>
</dbReference>
<dbReference type="FunFam" id="1.50.10.130:FF:000001">
    <property type="entry name" value="Isoprene synthase, chloroplastic"/>
    <property type="match status" value="1"/>
</dbReference>
<dbReference type="InterPro" id="IPR001906">
    <property type="entry name" value="Terpene_synth_N"/>
</dbReference>
<feature type="domain" description="Terpene synthase N-terminal" evidence="6">
    <location>
        <begin position="30"/>
        <end position="197"/>
    </location>
</feature>
<dbReference type="InterPro" id="IPR036965">
    <property type="entry name" value="Terpene_synth_N_sf"/>
</dbReference>
<sequence length="550" mass="63960">MISAASLMDCPSGCRRDLRPPMATYSPSLWADIFSTFSFDHQVQNQCVESMEALKKEARSMVMAANSGKLIALIDKLERLGLAYHFETEIEEKLQEMSENEDVDYDLFTTALRFRLLRQHQYHVFCGVFDKFTDKEGKFKEHLSTDTEGLLSLYEAAHARIHGEDILEEAVAFTTHHLSRILPQLESPLKDKVKRALEQALHRGVPVIETRVYLSLYERDESRDELLLKLAKLNFSFLQNLYRKELSEVSRWWNNFDLKTKLPYARDRLIECYLWGVSIHFEPQYSDVRIAVAKSMQMVSTMDDTYDNYATLEEADLLTEVLERWDINEIHRLPDYMKIFYQFVMSIYEDYEREATKQGKSFAVPYFRETVKQLGRAYNQELKWVMEREMPTFEDYFKNSVITSCIYVMFTALVPGMNSVTKDTVDWLLSEPNIVISTARMGRHLEDLGSHERENKGGKMLTVVDCYMQQHGVSKQETLAKFAELVEDGWKNVNTEWVAKTVVAKEMVEQLLNYARIAEVTYKNSQDGYTNPDKFLAPQIAALFVDPIVI</sequence>
<keyword evidence="4" id="KW-0460">Magnesium</keyword>
<protein>
    <submittedName>
        <fullName evidence="8">Gamma-cadinene synthase</fullName>
    </submittedName>
</protein>
<organism evidence="8">
    <name type="scientific">Sesamum latifolium</name>
    <dbReference type="NCBI Taxonomy" id="2727402"/>
    <lineage>
        <taxon>Eukaryota</taxon>
        <taxon>Viridiplantae</taxon>
        <taxon>Streptophyta</taxon>
        <taxon>Embryophyta</taxon>
        <taxon>Tracheophyta</taxon>
        <taxon>Spermatophyta</taxon>
        <taxon>Magnoliopsida</taxon>
        <taxon>eudicotyledons</taxon>
        <taxon>Gunneridae</taxon>
        <taxon>Pentapetalae</taxon>
        <taxon>asterids</taxon>
        <taxon>lamiids</taxon>
        <taxon>Lamiales</taxon>
        <taxon>Pedaliaceae</taxon>
        <taxon>Sesamum</taxon>
    </lineage>
</organism>
<dbReference type="InterPro" id="IPR044814">
    <property type="entry name" value="Terpene_cyclase_plant_C1"/>
</dbReference>
<dbReference type="GO" id="GO:0016102">
    <property type="term" value="P:diterpenoid biosynthetic process"/>
    <property type="evidence" value="ECO:0007669"/>
    <property type="project" value="InterPro"/>
</dbReference>
<dbReference type="PANTHER" id="PTHR31225">
    <property type="entry name" value="OS04G0344100 PROTEIN-RELATED"/>
    <property type="match status" value="1"/>
</dbReference>
<dbReference type="Pfam" id="PF03936">
    <property type="entry name" value="Terpene_synth_C"/>
    <property type="match status" value="1"/>
</dbReference>
<dbReference type="SFLD" id="SFLDS00005">
    <property type="entry name" value="Isoprenoid_Synthase_Type_I"/>
    <property type="match status" value="1"/>
</dbReference>
<keyword evidence="3" id="KW-0479">Metal-binding</keyword>
<dbReference type="InterPro" id="IPR034741">
    <property type="entry name" value="Terpene_cyclase-like_1_C"/>
</dbReference>
<dbReference type="InterPro" id="IPR005630">
    <property type="entry name" value="Terpene_synthase_metal-bd"/>
</dbReference>
<evidence type="ECO:0000256" key="4">
    <source>
        <dbReference type="ARBA" id="ARBA00022842"/>
    </source>
</evidence>
<name>A0AAW2XD58_9LAMI</name>
<comment type="pathway">
    <text evidence="2">Secondary metabolite biosynthesis; terpenoid biosynthesis.</text>
</comment>
<reference evidence="8" key="1">
    <citation type="submission" date="2020-06" db="EMBL/GenBank/DDBJ databases">
        <authorList>
            <person name="Li T."/>
            <person name="Hu X."/>
            <person name="Zhang T."/>
            <person name="Song X."/>
            <person name="Zhang H."/>
            <person name="Dai N."/>
            <person name="Sheng W."/>
            <person name="Hou X."/>
            <person name="Wei L."/>
        </authorList>
    </citation>
    <scope>NUCLEOTIDE SEQUENCE</scope>
    <source>
        <strain evidence="8">KEN1</strain>
        <tissue evidence="8">Leaf</tissue>
    </source>
</reference>
<dbReference type="EMBL" id="JACGWN010000004">
    <property type="protein sequence ID" value="KAL0452014.1"/>
    <property type="molecule type" value="Genomic_DNA"/>
</dbReference>
<dbReference type="SUPFAM" id="SSF48239">
    <property type="entry name" value="Terpenoid cyclases/Protein prenyltransferases"/>
    <property type="match status" value="1"/>
</dbReference>
<evidence type="ECO:0000256" key="2">
    <source>
        <dbReference type="ARBA" id="ARBA00004721"/>
    </source>
</evidence>
<dbReference type="InterPro" id="IPR008930">
    <property type="entry name" value="Terpenoid_cyclase/PrenylTrfase"/>
</dbReference>
<dbReference type="GO" id="GO:0010333">
    <property type="term" value="F:terpene synthase activity"/>
    <property type="evidence" value="ECO:0007669"/>
    <property type="project" value="InterPro"/>
</dbReference>